<feature type="domain" description="FF" evidence="3">
    <location>
        <begin position="123"/>
        <end position="177"/>
    </location>
</feature>
<dbReference type="SMART" id="SM00441">
    <property type="entry name" value="FF"/>
    <property type="match status" value="3"/>
</dbReference>
<feature type="domain" description="FF" evidence="3">
    <location>
        <begin position="345"/>
        <end position="403"/>
    </location>
</feature>
<dbReference type="PROSITE" id="PS51676">
    <property type="entry name" value="FF"/>
    <property type="match status" value="2"/>
</dbReference>
<dbReference type="Gene3D" id="2.20.70.10">
    <property type="match status" value="2"/>
</dbReference>
<name>A0A8X7TAZ3_CANPA</name>
<evidence type="ECO:0000259" key="2">
    <source>
        <dbReference type="PROSITE" id="PS50020"/>
    </source>
</evidence>
<reference evidence="4" key="1">
    <citation type="submission" date="2020-03" db="EMBL/GenBank/DDBJ databases">
        <title>FDA dAtabase for Regulatory Grade micrObial Sequences (FDA-ARGOS): Supporting development and validation of Infectious Disease Dx tests.</title>
        <authorList>
            <person name="Campos J."/>
            <person name="Goldberg B."/>
            <person name="Tallon L."/>
            <person name="Sadzewicz L."/>
            <person name="Vavikolanu K."/>
            <person name="Mehta A."/>
            <person name="Aluvathingal J."/>
            <person name="Nadendla S."/>
            <person name="Nandy P."/>
            <person name="Geyer C."/>
            <person name="Yan Y."/>
            <person name="Sichtig H."/>
        </authorList>
    </citation>
    <scope>NUCLEOTIDE SEQUENCE [LARGE SCALE GENOMIC DNA]</scope>
    <source>
        <strain evidence="4">FDAARGOS_652</strain>
    </source>
</reference>
<dbReference type="InterPro" id="IPR036020">
    <property type="entry name" value="WW_dom_sf"/>
</dbReference>
<comment type="caution">
    <text evidence="4">The sequence shown here is derived from an EMBL/GenBank/DDBJ whole genome shotgun (WGS) entry which is preliminary data.</text>
</comment>
<dbReference type="Proteomes" id="UP000590412">
    <property type="component" value="Unassembled WGS sequence"/>
</dbReference>
<dbReference type="InterPro" id="IPR001202">
    <property type="entry name" value="WW_dom"/>
</dbReference>
<dbReference type="GO" id="GO:0071004">
    <property type="term" value="C:U2-type prespliceosome"/>
    <property type="evidence" value="ECO:0007669"/>
    <property type="project" value="TreeGrafter"/>
</dbReference>
<sequence>MPIWEQLKTEDGQTYYYNKETEETSWTLPEGEEAVVSTSGWQEYTTDDGRTYYYNESTGETTWDKPAEPEEGSPSNKQEQDEEEEEEKGKEEEEEEEEAIDRALKQEPVEVPTSMTLPTNLSEEEEDEMFVQLLKDNDVDSTWSFQTVMRKLVGKPEYWAVHSPLKRKLLYEEYLVKRFEDEIKNKTNVIEHFKINFINELESLRKDGKLDYKTRWVSLREKLMKEENPIFKHSMLPDIDLAKMFYKYLTEIKQKHDTESQRQKKQASDELYHYLHSINSALVQKAADFQELYSNLVEDPRFKQNKHFKHLNELDILQLYESKLNPEIIDNLKKQISSQEKINYRNDRRARQNYRSLLNTLNLDAKTRFHDVFHLIENEDAFIELCGRNGSTPLELFWDVIDEKKQVLKLRKDMIEAVVNDLTKKGELGQSVWASKEAFMEKLKQVKDDRLSQFDLNRDDSNNEIFEIYQTLRDENEMKERLVKKRGISEVDAGSLAVAAKKVKKPAKKMNY</sequence>
<feature type="domain" description="WW" evidence="2">
    <location>
        <begin position="39"/>
        <end position="68"/>
    </location>
</feature>
<dbReference type="SUPFAM" id="SSF51045">
    <property type="entry name" value="WW domain"/>
    <property type="match status" value="2"/>
</dbReference>
<dbReference type="SMART" id="SM00456">
    <property type="entry name" value="WW"/>
    <property type="match status" value="2"/>
</dbReference>
<dbReference type="GO" id="GO:0003723">
    <property type="term" value="F:RNA binding"/>
    <property type="evidence" value="ECO:0007669"/>
    <property type="project" value="TreeGrafter"/>
</dbReference>
<dbReference type="OrthoDB" id="187617at2759"/>
<feature type="domain" description="WW" evidence="2">
    <location>
        <begin position="1"/>
        <end position="31"/>
    </location>
</feature>
<dbReference type="AlphaFoldDB" id="A0A8X7TAZ3"/>
<dbReference type="Pfam" id="PF00397">
    <property type="entry name" value="WW"/>
    <property type="match status" value="2"/>
</dbReference>
<dbReference type="InterPro" id="IPR036517">
    <property type="entry name" value="FF_domain_sf"/>
</dbReference>
<dbReference type="InterPro" id="IPR002713">
    <property type="entry name" value="FF_domain"/>
</dbReference>
<dbReference type="PROSITE" id="PS50020">
    <property type="entry name" value="WW_DOMAIN_2"/>
    <property type="match status" value="2"/>
</dbReference>
<dbReference type="PANTHER" id="PTHR11864">
    <property type="entry name" value="PRE-MRNA-PROCESSING PROTEIN PRP40"/>
    <property type="match status" value="1"/>
</dbReference>
<evidence type="ECO:0000256" key="1">
    <source>
        <dbReference type="SAM" id="MobiDB-lite"/>
    </source>
</evidence>
<dbReference type="GO" id="GO:0045292">
    <property type="term" value="P:mRNA cis splicing, via spliceosome"/>
    <property type="evidence" value="ECO:0007669"/>
    <property type="project" value="InterPro"/>
</dbReference>
<protein>
    <submittedName>
        <fullName evidence="4">FF domain family protein</fullName>
    </submittedName>
</protein>
<dbReference type="Pfam" id="PF01846">
    <property type="entry name" value="FF"/>
    <property type="match status" value="2"/>
</dbReference>
<accession>A0A8X7TAZ3</accession>
<evidence type="ECO:0000313" key="4">
    <source>
        <dbReference type="EMBL" id="KAF6053067.1"/>
    </source>
</evidence>
<dbReference type="PROSITE" id="PS01159">
    <property type="entry name" value="WW_DOMAIN_1"/>
    <property type="match status" value="2"/>
</dbReference>
<evidence type="ECO:0000313" key="5">
    <source>
        <dbReference type="Proteomes" id="UP000590412"/>
    </source>
</evidence>
<gene>
    <name evidence="4" type="ORF">FOB60_003323</name>
</gene>
<dbReference type="GO" id="GO:0005685">
    <property type="term" value="C:U1 snRNP"/>
    <property type="evidence" value="ECO:0007669"/>
    <property type="project" value="TreeGrafter"/>
</dbReference>
<dbReference type="InterPro" id="IPR039726">
    <property type="entry name" value="Prp40-like"/>
</dbReference>
<dbReference type="EMBL" id="JABWAB010000004">
    <property type="protein sequence ID" value="KAF6053067.1"/>
    <property type="molecule type" value="Genomic_DNA"/>
</dbReference>
<proteinExistence type="predicted"/>
<feature type="compositionally biased region" description="Acidic residues" evidence="1">
    <location>
        <begin position="80"/>
        <end position="99"/>
    </location>
</feature>
<dbReference type="CDD" id="cd00201">
    <property type="entry name" value="WW"/>
    <property type="match status" value="2"/>
</dbReference>
<dbReference type="PANTHER" id="PTHR11864:SF0">
    <property type="entry name" value="PRP40 PRE-MRNA PROCESSING FACTOR 40 HOMOLOG A (YEAST)"/>
    <property type="match status" value="1"/>
</dbReference>
<dbReference type="Gene3D" id="1.10.10.440">
    <property type="entry name" value="FF domain"/>
    <property type="match status" value="2"/>
</dbReference>
<organism evidence="4 5">
    <name type="scientific">Candida parapsilosis</name>
    <name type="common">Yeast</name>
    <dbReference type="NCBI Taxonomy" id="5480"/>
    <lineage>
        <taxon>Eukaryota</taxon>
        <taxon>Fungi</taxon>
        <taxon>Dikarya</taxon>
        <taxon>Ascomycota</taxon>
        <taxon>Saccharomycotina</taxon>
        <taxon>Pichiomycetes</taxon>
        <taxon>Debaryomycetaceae</taxon>
        <taxon>Candida/Lodderomyces clade</taxon>
        <taxon>Candida</taxon>
    </lineage>
</organism>
<evidence type="ECO:0000259" key="3">
    <source>
        <dbReference type="PROSITE" id="PS51676"/>
    </source>
</evidence>
<feature type="region of interest" description="Disordered" evidence="1">
    <location>
        <begin position="22"/>
        <end position="124"/>
    </location>
</feature>
<dbReference type="SUPFAM" id="SSF81698">
    <property type="entry name" value="FF domain"/>
    <property type="match status" value="2"/>
</dbReference>